<evidence type="ECO:0000256" key="7">
    <source>
        <dbReference type="SAM" id="MobiDB-lite"/>
    </source>
</evidence>
<feature type="region of interest" description="Disordered" evidence="7">
    <location>
        <begin position="1042"/>
        <end position="1086"/>
    </location>
</feature>
<dbReference type="PANTHER" id="PTHR13018">
    <property type="entry name" value="PROBABLE MEMBRANE PROTEIN DUF221-RELATED"/>
    <property type="match status" value="1"/>
</dbReference>
<organism evidence="11 12">
    <name type="scientific">Mitosporidium daphniae</name>
    <dbReference type="NCBI Taxonomy" id="1485682"/>
    <lineage>
        <taxon>Eukaryota</taxon>
        <taxon>Fungi</taxon>
        <taxon>Fungi incertae sedis</taxon>
        <taxon>Microsporidia</taxon>
        <taxon>Mitosporidium</taxon>
    </lineage>
</organism>
<dbReference type="VEuPathDB" id="MicrosporidiaDB:DI09_105p50"/>
<feature type="transmembrane region" description="Helical" evidence="8">
    <location>
        <begin position="853"/>
        <end position="872"/>
    </location>
</feature>
<dbReference type="Proteomes" id="UP000029725">
    <property type="component" value="Unassembled WGS sequence"/>
</dbReference>
<dbReference type="EMBL" id="JMKJ01000006">
    <property type="protein sequence ID" value="KGG53192.1"/>
    <property type="molecule type" value="Genomic_DNA"/>
</dbReference>
<evidence type="ECO:0008006" key="13">
    <source>
        <dbReference type="Google" id="ProtNLM"/>
    </source>
</evidence>
<feature type="transmembrane region" description="Helical" evidence="8">
    <location>
        <begin position="166"/>
        <end position="186"/>
    </location>
</feature>
<dbReference type="Pfam" id="PF02714">
    <property type="entry name" value="RSN1_7TM"/>
    <property type="match status" value="1"/>
</dbReference>
<keyword evidence="4 8" id="KW-0812">Transmembrane</keyword>
<protein>
    <recommendedName>
        <fullName evidence="13">DUF221-domain-containing protein</fullName>
    </recommendedName>
</protein>
<feature type="domain" description="CSC1/OSCA1-like N-terminal transmembrane" evidence="10">
    <location>
        <begin position="25"/>
        <end position="179"/>
    </location>
</feature>
<dbReference type="GO" id="GO:0005886">
    <property type="term" value="C:plasma membrane"/>
    <property type="evidence" value="ECO:0007669"/>
    <property type="project" value="TreeGrafter"/>
</dbReference>
<evidence type="ECO:0000256" key="1">
    <source>
        <dbReference type="ARBA" id="ARBA00004141"/>
    </source>
</evidence>
<feature type="region of interest" description="Disordered" evidence="7">
    <location>
        <begin position="801"/>
        <end position="820"/>
    </location>
</feature>
<dbReference type="HOGENOM" id="CLU_262814_0_0_1"/>
<feature type="transmembrane region" description="Helical" evidence="8">
    <location>
        <begin position="787"/>
        <end position="804"/>
    </location>
</feature>
<keyword evidence="12" id="KW-1185">Reference proteome</keyword>
<evidence type="ECO:0000313" key="11">
    <source>
        <dbReference type="EMBL" id="KGG53192.1"/>
    </source>
</evidence>
<gene>
    <name evidence="11" type="ORF">DI09_105p50</name>
</gene>
<name>A0A098VW73_9MICR</name>
<feature type="transmembrane region" description="Helical" evidence="8">
    <location>
        <begin position="914"/>
        <end position="933"/>
    </location>
</feature>
<dbReference type="InterPro" id="IPR003864">
    <property type="entry name" value="CSC1/OSCA1-like_7TM"/>
</dbReference>
<feature type="compositionally biased region" description="Polar residues" evidence="7">
    <location>
        <begin position="1182"/>
        <end position="1206"/>
    </location>
</feature>
<feature type="compositionally biased region" description="Basic and acidic residues" evidence="7">
    <location>
        <begin position="1207"/>
        <end position="1219"/>
    </location>
</feature>
<keyword evidence="5 8" id="KW-1133">Transmembrane helix</keyword>
<feature type="transmembrane region" description="Helical" evidence="8">
    <location>
        <begin position="719"/>
        <end position="744"/>
    </location>
</feature>
<evidence type="ECO:0000256" key="8">
    <source>
        <dbReference type="SAM" id="Phobius"/>
    </source>
</evidence>
<dbReference type="GO" id="GO:0005227">
    <property type="term" value="F:calcium-activated cation channel activity"/>
    <property type="evidence" value="ECO:0007669"/>
    <property type="project" value="InterPro"/>
</dbReference>
<comment type="subcellular location">
    <subcellularLocation>
        <location evidence="1">Membrane</location>
        <topology evidence="1">Multi-pass membrane protein</topology>
    </subcellularLocation>
</comment>
<evidence type="ECO:0000256" key="2">
    <source>
        <dbReference type="ARBA" id="ARBA00007779"/>
    </source>
</evidence>
<evidence type="ECO:0000256" key="6">
    <source>
        <dbReference type="ARBA" id="ARBA00023136"/>
    </source>
</evidence>
<feature type="region of interest" description="Disordered" evidence="7">
    <location>
        <begin position="404"/>
        <end position="423"/>
    </location>
</feature>
<feature type="region of interest" description="Disordered" evidence="7">
    <location>
        <begin position="496"/>
        <end position="526"/>
    </location>
</feature>
<dbReference type="GeneID" id="25257925"/>
<comment type="caution">
    <text evidence="11">The sequence shown here is derived from an EMBL/GenBank/DDBJ whole genome shotgun (WGS) entry which is preliminary data.</text>
</comment>
<dbReference type="PANTHER" id="PTHR13018:SF5">
    <property type="entry name" value="RE44586P"/>
    <property type="match status" value="1"/>
</dbReference>
<accession>A0A098VW73</accession>
<sequence length="1284" mass="141072">MSSSSEKGGEHDSAPVIPDNLDATIVYNAFYAIALSLIFLVVFLFFRRKLKWVYRPNTATFGRYHPLLPEAKSGLASWAWIRHTFFLPDARLLTLVGMDAFILIMILKMLFWTFLLLSIIASIILLPVYMHGTYGAQVTTTSTQIYSRLSIAHLESGSPWLWMPTLAVWLFSLIFGYALILFYSAYVHLRQAYIASPASLTSVLDLIAFYRVTGSLEQTYGLLDIPSRTVLVQGLDSRRFTSEESVTAFFDQCSVGLVIESAFIKDHPRLRHLIRERNIVLRKLESACVLWMHAILHAARRQIAISDAPQAPSSNEPVPEALKQKEVLKLIHQLITIEEGKDNDKLLGSSLALSLPPLTPARKRALLEVSFDANFLSELRPLIGKSLWAKLAEKIGFKGKEKNLGSQESDLERGSGSSSRGSSTRDLISSLGAKLAAIDHLIEAERLSIFSESRALLSESSLETAQKDLQAEALQLPKGMLVNDTRLLLVQASSSTPPQSCVATSDESDRQDLKNSKCQEEEATPPSISAAMEHHKRAPGLADERATFFSKKLFGEVLNDARLAMPKQTRSAFVTFREATAASIISQVLIDGTPFSCRTELAPRPNEIMWGNIGLPAFLRGIRSWSGYAAIILLNLTWFFPVTFVNSLNQINRIAQVVPGLNWVLHLPRPIQTLIEGLLAPLLLNGLLVIVPYALDAISRYEGVPTKTALQRSLMRKYLAFLYLQTFFVSFLSGSILAAIVPFIEDGNFSKIVEEIRQMLVPKSSFFFNLIAIKVANDLFLTLANPVGLFFFISLGALSGGGSGHSTTSLKTPRERQEGRSPERLNYGIVIPLLLFSVPLILTYAVISPLMLGIGTIYYGIAYLVYRYRFLYTARSTWESGGSFLFDVAGFLCLGMATFQVMTAIQLSFQGAKLQALAVMPTLVFTIIIWRLIRRITRTASSYVPAGARPDLAPAARYPEYKRSIPRLHARDALSLGAMLGGRSTLDLVAVLISRQKSFLAEVEVGPCDELGAESSSSGSSSATSSGCELLRPTCSSEVVSLPESTVSSENGKLSSKSSTLAGSESAMGSSSRPSVSFALSGGSSSIDRDLRETVEWYMSNPYRNPTLFKKLNSLYLPRTFFKIIQIVSMGGASSDVKAADDQQDDGDDGHDKMVEDDKENFNDDEEVDLTPFVPLNAPVGSRSSDAFSQMKDGQQSTNGASTSSATKKDNQTQDDDHNMMPLDSLQQMTGSRQPKNAYHEVEPTMHGSPSLSLKATEGGIAPSMTFMDGSSPLPPPIIRFSKP</sequence>
<feature type="transmembrane region" description="Helical" evidence="8">
    <location>
        <begin position="25"/>
        <end position="46"/>
    </location>
</feature>
<feature type="domain" description="CSC1/OSCA1-like 7TM region" evidence="9">
    <location>
        <begin position="623"/>
        <end position="903"/>
    </location>
</feature>
<feature type="compositionally biased region" description="Basic and acidic residues" evidence="7">
    <location>
        <begin position="1150"/>
        <end position="1162"/>
    </location>
</feature>
<proteinExistence type="inferred from homology"/>
<feature type="transmembrane region" description="Helical" evidence="8">
    <location>
        <begin position="825"/>
        <end position="847"/>
    </location>
</feature>
<feature type="transmembrane region" description="Helical" evidence="8">
    <location>
        <begin position="100"/>
        <end position="126"/>
    </location>
</feature>
<feature type="compositionally biased region" description="Low complexity" evidence="7">
    <location>
        <begin position="1048"/>
        <end position="1059"/>
    </location>
</feature>
<feature type="compositionally biased region" description="Low complexity" evidence="7">
    <location>
        <begin position="414"/>
        <end position="423"/>
    </location>
</feature>
<reference evidence="11 12" key="1">
    <citation type="submission" date="2014-04" db="EMBL/GenBank/DDBJ databases">
        <title>A new species of microsporidia sheds light on the evolution of extreme parasitism.</title>
        <authorList>
            <person name="Haag K.L."/>
            <person name="James T.Y."/>
            <person name="Larsson R."/>
            <person name="Schaer T.M."/>
            <person name="Refardt D."/>
            <person name="Pombert J.-F."/>
            <person name="Ebert D."/>
        </authorList>
    </citation>
    <scope>NUCLEOTIDE SEQUENCE [LARGE SCALE GENOMIC DNA]</scope>
    <source>
        <strain evidence="11 12">UGP3</strain>
        <tissue evidence="11">Spores</tissue>
    </source>
</reference>
<feature type="transmembrane region" description="Helical" evidence="8">
    <location>
        <begin position="884"/>
        <end position="908"/>
    </location>
</feature>
<keyword evidence="6 8" id="KW-0472">Membrane</keyword>
<feature type="compositionally biased region" description="Basic and acidic residues" evidence="7">
    <location>
        <begin position="507"/>
        <end position="520"/>
    </location>
</feature>
<dbReference type="InterPro" id="IPR032880">
    <property type="entry name" value="CSC1/OSCA1-like_N"/>
</dbReference>
<keyword evidence="3" id="KW-0813">Transport</keyword>
<evidence type="ECO:0000259" key="10">
    <source>
        <dbReference type="Pfam" id="PF13967"/>
    </source>
</evidence>
<dbReference type="OrthoDB" id="1689567at2759"/>
<dbReference type="Pfam" id="PF13967">
    <property type="entry name" value="RSN1_TM"/>
    <property type="match status" value="1"/>
</dbReference>
<evidence type="ECO:0000256" key="3">
    <source>
        <dbReference type="ARBA" id="ARBA00022448"/>
    </source>
</evidence>
<feature type="compositionally biased region" description="Polar residues" evidence="7">
    <location>
        <begin position="1060"/>
        <end position="1075"/>
    </location>
</feature>
<evidence type="ECO:0000256" key="4">
    <source>
        <dbReference type="ARBA" id="ARBA00022692"/>
    </source>
</evidence>
<evidence type="ECO:0000259" key="9">
    <source>
        <dbReference type="Pfam" id="PF02714"/>
    </source>
</evidence>
<feature type="transmembrane region" description="Helical" evidence="8">
    <location>
        <begin position="625"/>
        <end position="644"/>
    </location>
</feature>
<evidence type="ECO:0000256" key="5">
    <source>
        <dbReference type="ARBA" id="ARBA00022989"/>
    </source>
</evidence>
<comment type="similarity">
    <text evidence="2">Belongs to the CSC1 (TC 1.A.17) family.</text>
</comment>
<feature type="region of interest" description="Disordered" evidence="7">
    <location>
        <begin position="1136"/>
        <end position="1223"/>
    </location>
</feature>
<dbReference type="InterPro" id="IPR045122">
    <property type="entry name" value="Csc1-like"/>
</dbReference>
<evidence type="ECO:0000313" key="12">
    <source>
        <dbReference type="Proteomes" id="UP000029725"/>
    </source>
</evidence>
<dbReference type="RefSeq" id="XP_013239628.1">
    <property type="nucleotide sequence ID" value="XM_013384174.1"/>
</dbReference>
<feature type="region of interest" description="Disordered" evidence="7">
    <location>
        <begin position="1241"/>
        <end position="1284"/>
    </location>
</feature>
<feature type="compositionally biased region" description="Polar residues" evidence="7">
    <location>
        <begin position="496"/>
        <end position="505"/>
    </location>
</feature>